<accession>A0ABD5QG42</accession>
<comment type="caution">
    <text evidence="3">The sequence shown here is derived from an EMBL/GenBank/DDBJ whole genome shotgun (WGS) entry which is preliminary data.</text>
</comment>
<sequence length="237" mass="24963">MTADRSDELEIEIERAERSDRDARGSDREPPERRLEDELGRIDLSTTPEGYVEGRVAAIESLDSRTVRLEVALPHGPRVGFDLEKPIPWSEEFLLARIVDDVGYDAASVGHLRGETVYLARTDAGDEGWSRWRAWLPEDSLAALPPAVRDPIDRLLAAGSPRWRLVDPAERPSPTDGTDGVSAATATGVVVVGAVLAALGAAVGAAGGLAVPTAAVAAALPGLVLVVAGLAVLLARG</sequence>
<keyword evidence="4" id="KW-1185">Reference proteome</keyword>
<feature type="transmembrane region" description="Helical" evidence="2">
    <location>
        <begin position="209"/>
        <end position="235"/>
    </location>
</feature>
<protein>
    <submittedName>
        <fullName evidence="3">Uncharacterized protein</fullName>
    </submittedName>
</protein>
<gene>
    <name evidence="3" type="ORF">ACFPFO_09890</name>
</gene>
<keyword evidence="2" id="KW-1133">Transmembrane helix</keyword>
<name>A0ABD5QG42_9EURY</name>
<reference evidence="3 4" key="1">
    <citation type="journal article" date="2019" name="Int. J. Syst. Evol. Microbiol.">
        <title>The Global Catalogue of Microorganisms (GCM) 10K type strain sequencing project: providing services to taxonomists for standard genome sequencing and annotation.</title>
        <authorList>
            <consortium name="The Broad Institute Genomics Platform"/>
            <consortium name="The Broad Institute Genome Sequencing Center for Infectious Disease"/>
            <person name="Wu L."/>
            <person name="Ma J."/>
        </authorList>
    </citation>
    <scope>NUCLEOTIDE SEQUENCE [LARGE SCALE GENOMIC DNA]</scope>
    <source>
        <strain evidence="3 4">CGMCC 1.15824</strain>
    </source>
</reference>
<dbReference type="Proteomes" id="UP001595925">
    <property type="component" value="Unassembled WGS sequence"/>
</dbReference>
<dbReference type="RefSeq" id="WP_224826990.1">
    <property type="nucleotide sequence ID" value="NZ_JAIVEF010000001.1"/>
</dbReference>
<keyword evidence="2" id="KW-0472">Membrane</keyword>
<evidence type="ECO:0000313" key="4">
    <source>
        <dbReference type="Proteomes" id="UP001595925"/>
    </source>
</evidence>
<keyword evidence="2" id="KW-0812">Transmembrane</keyword>
<evidence type="ECO:0000256" key="1">
    <source>
        <dbReference type="SAM" id="MobiDB-lite"/>
    </source>
</evidence>
<feature type="region of interest" description="Disordered" evidence="1">
    <location>
        <begin position="1"/>
        <end position="41"/>
    </location>
</feature>
<proteinExistence type="predicted"/>
<evidence type="ECO:0000313" key="3">
    <source>
        <dbReference type="EMBL" id="MFC4988059.1"/>
    </source>
</evidence>
<dbReference type="EMBL" id="JBHSJG010000036">
    <property type="protein sequence ID" value="MFC4988059.1"/>
    <property type="molecule type" value="Genomic_DNA"/>
</dbReference>
<organism evidence="3 4">
    <name type="scientific">Saliphagus infecundisoli</name>
    <dbReference type="NCBI Taxonomy" id="1849069"/>
    <lineage>
        <taxon>Archaea</taxon>
        <taxon>Methanobacteriati</taxon>
        <taxon>Methanobacteriota</taxon>
        <taxon>Stenosarchaea group</taxon>
        <taxon>Halobacteria</taxon>
        <taxon>Halobacteriales</taxon>
        <taxon>Natrialbaceae</taxon>
        <taxon>Saliphagus</taxon>
    </lineage>
</organism>
<dbReference type="AlphaFoldDB" id="A0ABD5QG42"/>
<evidence type="ECO:0000256" key="2">
    <source>
        <dbReference type="SAM" id="Phobius"/>
    </source>
</evidence>
<feature type="transmembrane region" description="Helical" evidence="2">
    <location>
        <begin position="181"/>
        <end position="203"/>
    </location>
</feature>